<dbReference type="GO" id="GO:0005109">
    <property type="term" value="F:frizzled binding"/>
    <property type="evidence" value="ECO:0007669"/>
    <property type="project" value="TreeGrafter"/>
</dbReference>
<dbReference type="EMBL" id="JAODUP010001637">
    <property type="protein sequence ID" value="KAK2139726.1"/>
    <property type="molecule type" value="Genomic_DNA"/>
</dbReference>
<evidence type="ECO:0000256" key="6">
    <source>
        <dbReference type="ARBA" id="ARBA00022687"/>
    </source>
</evidence>
<keyword evidence="7" id="KW-1015">Disulfide bond</keyword>
<protein>
    <recommendedName>
        <fullName evidence="8">Protein Wnt</fullName>
    </recommendedName>
</protein>
<dbReference type="GO" id="GO:0005125">
    <property type="term" value="F:cytokine activity"/>
    <property type="evidence" value="ECO:0007669"/>
    <property type="project" value="TreeGrafter"/>
</dbReference>
<evidence type="ECO:0000256" key="7">
    <source>
        <dbReference type="ARBA" id="ARBA00023157"/>
    </source>
</evidence>
<dbReference type="AlphaFoldDB" id="A0AAD9IRQ9"/>
<evidence type="ECO:0000256" key="3">
    <source>
        <dbReference type="ARBA" id="ARBA00022473"/>
    </source>
</evidence>
<evidence type="ECO:0000256" key="8">
    <source>
        <dbReference type="RuleBase" id="RU003500"/>
    </source>
</evidence>
<dbReference type="GO" id="GO:0030182">
    <property type="term" value="P:neuron differentiation"/>
    <property type="evidence" value="ECO:0007669"/>
    <property type="project" value="TreeGrafter"/>
</dbReference>
<keyword evidence="10" id="KW-1185">Reference proteome</keyword>
<proteinExistence type="inferred from homology"/>
<keyword evidence="3 8" id="KW-0217">Developmental protein</keyword>
<name>A0AAD9IRQ9_9ANNE</name>
<dbReference type="PRINTS" id="PR01349">
    <property type="entry name" value="WNTPROTEIN"/>
</dbReference>
<gene>
    <name evidence="9" type="ORF">LSH36_1636g00006</name>
</gene>
<accession>A0AAD9IRQ9</accession>
<comment type="caution">
    <text evidence="9">The sequence shown here is derived from an EMBL/GenBank/DDBJ whole genome shotgun (WGS) entry which is preliminary data.</text>
</comment>
<keyword evidence="4" id="KW-0964">Secreted</keyword>
<evidence type="ECO:0000313" key="9">
    <source>
        <dbReference type="EMBL" id="KAK2139726.1"/>
    </source>
</evidence>
<keyword evidence="6 8" id="KW-0879">Wnt signaling pathway</keyword>
<reference evidence="9" key="1">
    <citation type="journal article" date="2023" name="Mol. Biol. Evol.">
        <title>Third-Generation Sequencing Reveals the Adaptive Role of the Epigenome in Three Deep-Sea Polychaetes.</title>
        <authorList>
            <person name="Perez M."/>
            <person name="Aroh O."/>
            <person name="Sun Y."/>
            <person name="Lan Y."/>
            <person name="Juniper S.K."/>
            <person name="Young C.R."/>
            <person name="Angers B."/>
            <person name="Qian P.Y."/>
        </authorList>
    </citation>
    <scope>NUCLEOTIDE SEQUENCE</scope>
    <source>
        <strain evidence="9">P08H-3</strain>
    </source>
</reference>
<dbReference type="Pfam" id="PF00110">
    <property type="entry name" value="wnt"/>
    <property type="match status" value="1"/>
</dbReference>
<dbReference type="InterPro" id="IPR043158">
    <property type="entry name" value="Wnt_C"/>
</dbReference>
<dbReference type="GO" id="GO:0045165">
    <property type="term" value="P:cell fate commitment"/>
    <property type="evidence" value="ECO:0007669"/>
    <property type="project" value="TreeGrafter"/>
</dbReference>
<comment type="function">
    <text evidence="8">Ligand for members of the frizzled family of seven transmembrane receptors.</text>
</comment>
<dbReference type="GO" id="GO:0005615">
    <property type="term" value="C:extracellular space"/>
    <property type="evidence" value="ECO:0007669"/>
    <property type="project" value="TreeGrafter"/>
</dbReference>
<comment type="subcellular location">
    <subcellularLocation>
        <location evidence="1 8">Secreted</location>
        <location evidence="1 8">Extracellular space</location>
        <location evidence="1 8">Extracellular matrix</location>
    </subcellularLocation>
</comment>
<dbReference type="SMART" id="SM00097">
    <property type="entry name" value="WNT1"/>
    <property type="match status" value="1"/>
</dbReference>
<dbReference type="Gene3D" id="3.30.2460.20">
    <property type="match status" value="1"/>
</dbReference>
<dbReference type="PANTHER" id="PTHR12027:SF97">
    <property type="entry name" value="PROTEIN WNT-4"/>
    <property type="match status" value="1"/>
</dbReference>
<dbReference type="GO" id="GO:0060070">
    <property type="term" value="P:canonical Wnt signaling pathway"/>
    <property type="evidence" value="ECO:0007669"/>
    <property type="project" value="TreeGrafter"/>
</dbReference>
<sequence>MSTLHQFSAAYYSYSVKEPLVVLPVGVRYDVALRYDVTNNPSDKLTCAMLGLDRHQVRLCRRESGSGLALLEATNTATEECRKQFATERWNCSMTHAQRNRLMKKGKMTPYLTGRCAMNLKILRHNLVVVLMTYLSFEADSVYGFRETGFVHAITSAALVHVVARACSRGSMAGCACGAMSNDASLSSLWRGCTDDVLYASKFARKLLRHKAVPRDLKGRTDYHNSRTGIKCHGVSGSCSMKTCWDQLSPFHRTGSVLKRKYNTAVKVIMATNRATTGPELVDARDPDLVPGKRDIVYLDPSPNYCQKGPYSLGTRGRHCHPERDCDILCCGRGYDTRQRRTEKPCHCHVIWCCDVKCLTCSHIVDVYHCK</sequence>
<evidence type="ECO:0000256" key="5">
    <source>
        <dbReference type="ARBA" id="ARBA00022530"/>
    </source>
</evidence>
<dbReference type="Proteomes" id="UP001208570">
    <property type="component" value="Unassembled WGS sequence"/>
</dbReference>
<dbReference type="InterPro" id="IPR005817">
    <property type="entry name" value="Wnt"/>
</dbReference>
<evidence type="ECO:0000313" key="10">
    <source>
        <dbReference type="Proteomes" id="UP001208570"/>
    </source>
</evidence>
<dbReference type="PANTHER" id="PTHR12027">
    <property type="entry name" value="WNT RELATED"/>
    <property type="match status" value="1"/>
</dbReference>
<evidence type="ECO:0000256" key="2">
    <source>
        <dbReference type="ARBA" id="ARBA00005683"/>
    </source>
</evidence>
<evidence type="ECO:0000256" key="1">
    <source>
        <dbReference type="ARBA" id="ARBA00004498"/>
    </source>
</evidence>
<organism evidence="9 10">
    <name type="scientific">Paralvinella palmiformis</name>
    <dbReference type="NCBI Taxonomy" id="53620"/>
    <lineage>
        <taxon>Eukaryota</taxon>
        <taxon>Metazoa</taxon>
        <taxon>Spiralia</taxon>
        <taxon>Lophotrochozoa</taxon>
        <taxon>Annelida</taxon>
        <taxon>Polychaeta</taxon>
        <taxon>Sedentaria</taxon>
        <taxon>Canalipalpata</taxon>
        <taxon>Terebellida</taxon>
        <taxon>Terebelliformia</taxon>
        <taxon>Alvinellidae</taxon>
        <taxon>Paralvinella</taxon>
    </lineage>
</organism>
<keyword evidence="5" id="KW-0272">Extracellular matrix</keyword>
<comment type="similarity">
    <text evidence="2 8">Belongs to the Wnt family.</text>
</comment>
<evidence type="ECO:0000256" key="4">
    <source>
        <dbReference type="ARBA" id="ARBA00022525"/>
    </source>
</evidence>